<dbReference type="Pfam" id="PF05078">
    <property type="entry name" value="DUF679"/>
    <property type="match status" value="1"/>
</dbReference>
<feature type="transmembrane region" description="Helical" evidence="7">
    <location>
        <begin position="569"/>
        <end position="588"/>
    </location>
</feature>
<keyword evidence="6 7" id="KW-0472">Membrane</keyword>
<evidence type="ECO:0000313" key="9">
    <source>
        <dbReference type="EMBL" id="KAE8686877.1"/>
    </source>
</evidence>
<keyword evidence="4 7" id="KW-0812">Transmembrane</keyword>
<feature type="transmembrane region" description="Helical" evidence="7">
    <location>
        <begin position="52"/>
        <end position="70"/>
    </location>
</feature>
<evidence type="ECO:0000256" key="7">
    <source>
        <dbReference type="RuleBase" id="RU079119"/>
    </source>
</evidence>
<keyword evidence="7" id="KW-0808">Transferase</keyword>
<dbReference type="EC" id="2.3.1.225" evidence="7"/>
<evidence type="ECO:0000256" key="5">
    <source>
        <dbReference type="ARBA" id="ARBA00022989"/>
    </source>
</evidence>
<evidence type="ECO:0000256" key="1">
    <source>
        <dbReference type="ARBA" id="ARBA00004127"/>
    </source>
</evidence>
<dbReference type="GO" id="GO:0010256">
    <property type="term" value="P:endomembrane system organization"/>
    <property type="evidence" value="ECO:0007669"/>
    <property type="project" value="TreeGrafter"/>
</dbReference>
<comment type="caution">
    <text evidence="9">The sequence shown here is derived from an EMBL/GenBank/DDBJ whole genome shotgun (WGS) entry which is preliminary data.</text>
</comment>
<feature type="transmembrane region" description="Helical" evidence="7">
    <location>
        <begin position="82"/>
        <end position="103"/>
    </location>
</feature>
<comment type="subcellular location">
    <subcellularLocation>
        <location evidence="1">Endomembrane system</location>
        <topology evidence="1">Multi-pass membrane protein</topology>
    </subcellularLocation>
</comment>
<dbReference type="Proteomes" id="UP000436088">
    <property type="component" value="Unassembled WGS sequence"/>
</dbReference>
<protein>
    <recommendedName>
        <fullName evidence="7">S-acyltransferase</fullName>
        <ecNumber evidence="7">2.3.1.225</ecNumber>
    </recommendedName>
    <alternativeName>
        <fullName evidence="7">Palmitoyltransferase</fullName>
    </alternativeName>
</protein>
<organism evidence="9 10">
    <name type="scientific">Hibiscus syriacus</name>
    <name type="common">Rose of Sharon</name>
    <dbReference type="NCBI Taxonomy" id="106335"/>
    <lineage>
        <taxon>Eukaryota</taxon>
        <taxon>Viridiplantae</taxon>
        <taxon>Streptophyta</taxon>
        <taxon>Embryophyta</taxon>
        <taxon>Tracheophyta</taxon>
        <taxon>Spermatophyta</taxon>
        <taxon>Magnoliopsida</taxon>
        <taxon>eudicotyledons</taxon>
        <taxon>Gunneridae</taxon>
        <taxon>Pentapetalae</taxon>
        <taxon>rosids</taxon>
        <taxon>malvids</taxon>
        <taxon>Malvales</taxon>
        <taxon>Malvaceae</taxon>
        <taxon>Malvoideae</taxon>
        <taxon>Hibiscus</taxon>
    </lineage>
</organism>
<comment type="similarity">
    <text evidence="3">Belongs to the plant DMP1 protein family.</text>
</comment>
<dbReference type="PROSITE" id="PS50216">
    <property type="entry name" value="DHHC"/>
    <property type="match status" value="1"/>
</dbReference>
<evidence type="ECO:0000259" key="8">
    <source>
        <dbReference type="Pfam" id="PF01529"/>
    </source>
</evidence>
<dbReference type="GO" id="GO:0012505">
    <property type="term" value="C:endomembrane system"/>
    <property type="evidence" value="ECO:0007669"/>
    <property type="project" value="UniProtKB-SubCell"/>
</dbReference>
<dbReference type="EMBL" id="VEPZ02001209">
    <property type="protein sequence ID" value="KAE8686877.1"/>
    <property type="molecule type" value="Genomic_DNA"/>
</dbReference>
<evidence type="ECO:0000256" key="2">
    <source>
        <dbReference type="ARBA" id="ARBA00008574"/>
    </source>
</evidence>
<dbReference type="PANTHER" id="PTHR31621:SF6">
    <property type="entry name" value="PROTEIN DMP7"/>
    <property type="match status" value="1"/>
</dbReference>
<keyword evidence="10" id="KW-1185">Reference proteome</keyword>
<comment type="domain">
    <text evidence="7">The DHHC domain is required for palmitoyltransferase activity.</text>
</comment>
<accession>A0A6A2Z5A2</accession>
<dbReference type="PANTHER" id="PTHR31621">
    <property type="entry name" value="PROTEIN DMP3"/>
    <property type="match status" value="1"/>
</dbReference>
<keyword evidence="5 7" id="KW-1133">Transmembrane helix</keyword>
<proteinExistence type="inferred from homology"/>
<keyword evidence="7" id="KW-0012">Acyltransferase</keyword>
<evidence type="ECO:0000256" key="3">
    <source>
        <dbReference type="ARBA" id="ARBA00008707"/>
    </source>
</evidence>
<dbReference type="GO" id="GO:0005737">
    <property type="term" value="C:cytoplasm"/>
    <property type="evidence" value="ECO:0007669"/>
    <property type="project" value="UniProtKB-ARBA"/>
</dbReference>
<sequence>MYRTPFPAQFSDSHRRVIDHNPSPVRLYQVWKGSNKFFLGGRVIFGPDVRSIFLTISLIVIPVVLFCAFVSRRIISAFDHHLGDLIVAVLILLTIYDLILLLLTSGRDPGIIPRNSHPPEPEEDYSTMSTDWLGSQSSSGVPNLPPTKDVVVNGVIVKVKYCRTCMLYRPPRCSHCSICNNCIERFDHHCPWVGQCIGKTTYENFRYRYDSKRNPYNRGCVHNIFEVFLSKIPESKSNFREKVKVDSYSLIGSSLSFRPMTADRPKRSFDIEMRKRQTVVAEDFEEISNRNDRVGVLERCGTEPRHTMQSDKSDWDMSPDISVLAADFAMEYSFNDRKSIKRATETGRKVLVWLRYAGTALIDSCGGAEKARAICAMDIKAVEHEQPLLNNMETRAGETVREEPQAMSEYPLLHPILKQPKTKKQKIVRKTFKGTAILSRLLPTGSALTFQLLSPILTNNGRCKTEFRQNLVLSIVAFCAGVCFFLLFTDSYRDERGKVRYGVATFRGLWVMDGKVELSVQEAKKYKLKFIDFLHALVSVMIFLALVLFDQSVVNCFRPKTEEDSNELWLMVLLASIGAIGCLLFVTFPSKRHGIGRPLSKT</sequence>
<dbReference type="Pfam" id="PF01529">
    <property type="entry name" value="DHHC"/>
    <property type="match status" value="1"/>
</dbReference>
<name>A0A6A2Z5A2_HIBSY</name>
<dbReference type="InterPro" id="IPR001594">
    <property type="entry name" value="Palmitoyltrfase_DHHC"/>
</dbReference>
<gene>
    <name evidence="9" type="ORF">F3Y22_tig00111027pilonHSYRG00349</name>
</gene>
<comment type="similarity">
    <text evidence="2 7">Belongs to the DHHC palmitoyltransferase family.</text>
</comment>
<dbReference type="InterPro" id="IPR007770">
    <property type="entry name" value="DMP"/>
</dbReference>
<feature type="transmembrane region" description="Helical" evidence="7">
    <location>
        <begin position="530"/>
        <end position="549"/>
    </location>
</feature>
<evidence type="ECO:0000256" key="4">
    <source>
        <dbReference type="ARBA" id="ARBA00022692"/>
    </source>
</evidence>
<dbReference type="GO" id="GO:0019706">
    <property type="term" value="F:protein-cysteine S-palmitoyltransferase activity"/>
    <property type="evidence" value="ECO:0007669"/>
    <property type="project" value="UniProtKB-EC"/>
</dbReference>
<evidence type="ECO:0000256" key="6">
    <source>
        <dbReference type="ARBA" id="ARBA00023136"/>
    </source>
</evidence>
<evidence type="ECO:0000313" key="10">
    <source>
        <dbReference type="Proteomes" id="UP000436088"/>
    </source>
</evidence>
<feature type="transmembrane region" description="Helical" evidence="7">
    <location>
        <begin position="471"/>
        <end position="488"/>
    </location>
</feature>
<feature type="domain" description="Palmitoyltransferase DHHC" evidence="8">
    <location>
        <begin position="160"/>
        <end position="205"/>
    </location>
</feature>
<dbReference type="AlphaFoldDB" id="A0A6A2Z5A2"/>
<reference evidence="9" key="1">
    <citation type="submission" date="2019-09" db="EMBL/GenBank/DDBJ databases">
        <title>Draft genome information of white flower Hibiscus syriacus.</title>
        <authorList>
            <person name="Kim Y.-M."/>
        </authorList>
    </citation>
    <scope>NUCLEOTIDE SEQUENCE [LARGE SCALE GENOMIC DNA]</scope>
    <source>
        <strain evidence="9">YM2019G1</strain>
    </source>
</reference>
<comment type="catalytic activity">
    <reaction evidence="7">
        <text>L-cysteinyl-[protein] + hexadecanoyl-CoA = S-hexadecanoyl-L-cysteinyl-[protein] + CoA</text>
        <dbReference type="Rhea" id="RHEA:36683"/>
        <dbReference type="Rhea" id="RHEA-COMP:10131"/>
        <dbReference type="Rhea" id="RHEA-COMP:11032"/>
        <dbReference type="ChEBI" id="CHEBI:29950"/>
        <dbReference type="ChEBI" id="CHEBI:57287"/>
        <dbReference type="ChEBI" id="CHEBI:57379"/>
        <dbReference type="ChEBI" id="CHEBI:74151"/>
        <dbReference type="EC" id="2.3.1.225"/>
    </reaction>
</comment>